<dbReference type="AlphaFoldDB" id="A0A8S4RFU1"/>
<dbReference type="Proteomes" id="UP000838756">
    <property type="component" value="Unassembled WGS sequence"/>
</dbReference>
<feature type="transmembrane region" description="Helical" evidence="2">
    <location>
        <begin position="611"/>
        <end position="630"/>
    </location>
</feature>
<proteinExistence type="predicted"/>
<feature type="transmembrane region" description="Helical" evidence="2">
    <location>
        <begin position="668"/>
        <end position="691"/>
    </location>
</feature>
<evidence type="ECO:0000313" key="3">
    <source>
        <dbReference type="EMBL" id="CAH2235584.1"/>
    </source>
</evidence>
<feature type="region of interest" description="Disordered" evidence="1">
    <location>
        <begin position="136"/>
        <end position="164"/>
    </location>
</feature>
<feature type="transmembrane region" description="Helical" evidence="2">
    <location>
        <begin position="220"/>
        <end position="237"/>
    </location>
</feature>
<keyword evidence="2" id="KW-0472">Membrane</keyword>
<keyword evidence="4" id="KW-1185">Reference proteome</keyword>
<dbReference type="OrthoDB" id="6509908at2759"/>
<organism evidence="3 4">
    <name type="scientific">Pararge aegeria aegeria</name>
    <dbReference type="NCBI Taxonomy" id="348720"/>
    <lineage>
        <taxon>Eukaryota</taxon>
        <taxon>Metazoa</taxon>
        <taxon>Ecdysozoa</taxon>
        <taxon>Arthropoda</taxon>
        <taxon>Hexapoda</taxon>
        <taxon>Insecta</taxon>
        <taxon>Pterygota</taxon>
        <taxon>Neoptera</taxon>
        <taxon>Endopterygota</taxon>
        <taxon>Lepidoptera</taxon>
        <taxon>Glossata</taxon>
        <taxon>Ditrysia</taxon>
        <taxon>Papilionoidea</taxon>
        <taxon>Nymphalidae</taxon>
        <taxon>Satyrinae</taxon>
        <taxon>Satyrini</taxon>
        <taxon>Parargina</taxon>
        <taxon>Pararge</taxon>
    </lineage>
</organism>
<dbReference type="CDD" id="cd17352">
    <property type="entry name" value="MFS_MCT_SLC16"/>
    <property type="match status" value="1"/>
</dbReference>
<evidence type="ECO:0000313" key="4">
    <source>
        <dbReference type="Proteomes" id="UP000838756"/>
    </source>
</evidence>
<feature type="transmembrane region" description="Helical" evidence="2">
    <location>
        <begin position="327"/>
        <end position="351"/>
    </location>
</feature>
<evidence type="ECO:0000256" key="1">
    <source>
        <dbReference type="SAM" id="MobiDB-lite"/>
    </source>
</evidence>
<feature type="transmembrane region" description="Helical" evidence="2">
    <location>
        <begin position="269"/>
        <end position="294"/>
    </location>
</feature>
<evidence type="ECO:0000256" key="2">
    <source>
        <dbReference type="SAM" id="Phobius"/>
    </source>
</evidence>
<dbReference type="GO" id="GO:0008028">
    <property type="term" value="F:monocarboxylic acid transmembrane transporter activity"/>
    <property type="evidence" value="ECO:0007669"/>
    <property type="project" value="TreeGrafter"/>
</dbReference>
<feature type="transmembrane region" description="Helical" evidence="2">
    <location>
        <begin position="733"/>
        <end position="752"/>
    </location>
</feature>
<feature type="transmembrane region" description="Helical" evidence="2">
    <location>
        <begin position="576"/>
        <end position="599"/>
    </location>
</feature>
<dbReference type="Pfam" id="PF07690">
    <property type="entry name" value="MFS_1"/>
    <property type="match status" value="1"/>
</dbReference>
<name>A0A8S4RFU1_9NEOP</name>
<feature type="transmembrane region" description="Helical" evidence="2">
    <location>
        <begin position="642"/>
        <end position="662"/>
    </location>
</feature>
<feature type="transmembrane region" description="Helical" evidence="2">
    <location>
        <begin position="703"/>
        <end position="721"/>
    </location>
</feature>
<gene>
    <name evidence="3" type="primary">jg4515</name>
    <name evidence="3" type="ORF">PAEG_LOCUS13210</name>
</gene>
<dbReference type="EMBL" id="CAKXAJ010025142">
    <property type="protein sequence ID" value="CAH2235584.1"/>
    <property type="molecule type" value="Genomic_DNA"/>
</dbReference>
<protein>
    <submittedName>
        <fullName evidence="3">Jg4515 protein</fullName>
    </submittedName>
</protein>
<dbReference type="InterPro" id="IPR036259">
    <property type="entry name" value="MFS_trans_sf"/>
</dbReference>
<dbReference type="InterPro" id="IPR050327">
    <property type="entry name" value="Proton-linked_MCT"/>
</dbReference>
<reference evidence="3" key="1">
    <citation type="submission" date="2022-03" db="EMBL/GenBank/DDBJ databases">
        <authorList>
            <person name="Lindestad O."/>
        </authorList>
    </citation>
    <scope>NUCLEOTIDE SEQUENCE</scope>
</reference>
<dbReference type="SUPFAM" id="SSF103473">
    <property type="entry name" value="MFS general substrate transporter"/>
    <property type="match status" value="1"/>
</dbReference>
<dbReference type="PANTHER" id="PTHR11360:SF238">
    <property type="entry name" value="SD10469P"/>
    <property type="match status" value="1"/>
</dbReference>
<keyword evidence="2" id="KW-1133">Transmembrane helix</keyword>
<dbReference type="InterPro" id="IPR011701">
    <property type="entry name" value="MFS"/>
</dbReference>
<sequence length="771" mass="83773">MAHGMVTIAYTRANRSQGMQGSEAVPIISSLPRSPGTRMGKLVGVREVPIQWTPRASKLNEREMPWWSDHGCVQTEFTSSHLKSTACISLSESAPLSNVGCWKSSQNARISSGASLVLIVQQCIAGYTMVHRVATDERPFETPSSDESGMGRSDSPSDDSEPEAALVVPPDGGWGWVVVAASFMCNFVVDGIIFSGGCLLEPIRETFAVTNSRVAPVNSLLSGFYLLVGPFVSALANKYGFRSVTIVGSVLASAAFALSYFATSVEYLYLVYGVVGGIGLCMIYMPAVLVVGFYFERWRALATGLALCGSGVGTFVFAPLTKYLLSNYAWTTTLVIHAGLILLCTLFGSLFRPIKPVRVTLADQVEEDDASRRHEEAVEKLNSMLKLHSKLDSGISMPPEMRFTNKISPHTWMGVANNTRYPTAEEVFRGSNSHISRRSSATTGTLKNHLANKPMFIAVPVAEKDEQEDSNSNLDNVEPLISSPIKVVTRDARPRRSHLDLVARPLYRDDIFFGGSLARLPKYTSRTSLGYHLAVTHVPTQEDAQEETSGKCKLCPEAVKRALATMLDVSLFRSPTFVILAVSGFFTMLGFFVPYMYVAERAERSGMSKDTSVMLVSAIGISNIVGRVACGLVSSMPKVSPLWLNNIALSAGGIATMLSGLSYTNLYQFAYCAIFGLAVACFASLRSILVVEYIGLEQLTNCFGLFLLFQGFGALLGGPIAAGLMDLTQKHDISFYVSGGFLLLSAVMCYPIDYISRWEKSRNKLASSPKV</sequence>
<dbReference type="PANTHER" id="PTHR11360">
    <property type="entry name" value="MONOCARBOXYLATE TRANSPORTER"/>
    <property type="match status" value="1"/>
</dbReference>
<comment type="caution">
    <text evidence="3">The sequence shown here is derived from an EMBL/GenBank/DDBJ whole genome shotgun (WGS) entry which is preliminary data.</text>
</comment>
<feature type="transmembrane region" description="Helical" evidence="2">
    <location>
        <begin position="244"/>
        <end position="263"/>
    </location>
</feature>
<keyword evidence="2" id="KW-0812">Transmembrane</keyword>
<accession>A0A8S4RFU1</accession>
<dbReference type="Gene3D" id="1.20.1250.20">
    <property type="entry name" value="MFS general substrate transporter like domains"/>
    <property type="match status" value="2"/>
</dbReference>
<feature type="transmembrane region" description="Helical" evidence="2">
    <location>
        <begin position="301"/>
        <end position="321"/>
    </location>
</feature>